<gene>
    <name evidence="2" type="ORF">BGZ80_003568</name>
</gene>
<feature type="compositionally biased region" description="Acidic residues" evidence="1">
    <location>
        <begin position="203"/>
        <end position="217"/>
    </location>
</feature>
<evidence type="ECO:0000256" key="1">
    <source>
        <dbReference type="SAM" id="MobiDB-lite"/>
    </source>
</evidence>
<sequence length="282" mass="32315">MSHFTAPLPALSHFNNLQQYQSPFIDYMTFYEFSLCDDPLRTESWDQSTDWSYDRSFEVSPCYEDFISPFTAFDSEIEEEDIPHSYSNLWEIQLELGEIPDMISNNLLKPCPLSSYNRPASQIMQLHNHAEMEDEAEKELEKGDDDDENEEESDYEEGEEGMAWPSEVSIESEPPVQNEHLLRKLFFFGRKASPSTGVYQEQEYGDGDESEGEEDDNGWGVTVNHPVYGMLSSSLELKGGEFRYDRKDSGVFMHGCMDERPSPLEDDIQVFPVAVEHSGGDS</sequence>
<reference evidence="2" key="1">
    <citation type="journal article" date="2020" name="Fungal Divers.">
        <title>Resolving the Mortierellaceae phylogeny through synthesis of multi-gene phylogenetics and phylogenomics.</title>
        <authorList>
            <person name="Vandepol N."/>
            <person name="Liber J."/>
            <person name="Desiro A."/>
            <person name="Na H."/>
            <person name="Kennedy M."/>
            <person name="Barry K."/>
            <person name="Grigoriev I.V."/>
            <person name="Miller A.N."/>
            <person name="O'Donnell K."/>
            <person name="Stajich J.E."/>
            <person name="Bonito G."/>
        </authorList>
    </citation>
    <scope>NUCLEOTIDE SEQUENCE</scope>
    <source>
        <strain evidence="2">NRRL 2769</strain>
    </source>
</reference>
<organism evidence="2 3">
    <name type="scientific">Entomortierella chlamydospora</name>
    <dbReference type="NCBI Taxonomy" id="101097"/>
    <lineage>
        <taxon>Eukaryota</taxon>
        <taxon>Fungi</taxon>
        <taxon>Fungi incertae sedis</taxon>
        <taxon>Mucoromycota</taxon>
        <taxon>Mortierellomycotina</taxon>
        <taxon>Mortierellomycetes</taxon>
        <taxon>Mortierellales</taxon>
        <taxon>Mortierellaceae</taxon>
        <taxon>Entomortierella</taxon>
    </lineage>
</organism>
<comment type="caution">
    <text evidence="2">The sequence shown here is derived from an EMBL/GenBank/DDBJ whole genome shotgun (WGS) entry which is preliminary data.</text>
</comment>
<dbReference type="AlphaFoldDB" id="A0A9P6N164"/>
<feature type="region of interest" description="Disordered" evidence="1">
    <location>
        <begin position="129"/>
        <end position="164"/>
    </location>
</feature>
<feature type="compositionally biased region" description="Acidic residues" evidence="1">
    <location>
        <begin position="132"/>
        <end position="160"/>
    </location>
</feature>
<proteinExistence type="predicted"/>
<dbReference type="EMBL" id="JAAAID010000195">
    <property type="protein sequence ID" value="KAG0020810.1"/>
    <property type="molecule type" value="Genomic_DNA"/>
</dbReference>
<evidence type="ECO:0000313" key="3">
    <source>
        <dbReference type="Proteomes" id="UP000703661"/>
    </source>
</evidence>
<accession>A0A9P6N164</accession>
<feature type="region of interest" description="Disordered" evidence="1">
    <location>
        <begin position="197"/>
        <end position="217"/>
    </location>
</feature>
<keyword evidence="3" id="KW-1185">Reference proteome</keyword>
<dbReference type="Proteomes" id="UP000703661">
    <property type="component" value="Unassembled WGS sequence"/>
</dbReference>
<evidence type="ECO:0000313" key="2">
    <source>
        <dbReference type="EMBL" id="KAG0020810.1"/>
    </source>
</evidence>
<protein>
    <submittedName>
        <fullName evidence="2">Uncharacterized protein</fullName>
    </submittedName>
</protein>
<name>A0A9P6N164_9FUNG</name>